<dbReference type="PANTHER" id="PTHR15319">
    <property type="entry name" value="TATA BOX-BINDING PROTEIN ASSOCIATED FACTOR RNA POLYMERASE I SUBUNIT C"/>
    <property type="match status" value="1"/>
</dbReference>
<protein>
    <submittedName>
        <fullName evidence="1">Uncharacterized protein</fullName>
    </submittedName>
</protein>
<dbReference type="EMBL" id="JABFAC010000005">
    <property type="protein sequence ID" value="MBA0613185.1"/>
    <property type="molecule type" value="Genomic_DNA"/>
</dbReference>
<reference evidence="1 2" key="1">
    <citation type="journal article" date="2019" name="Genome Biol. Evol.">
        <title>Insights into the evolution of the New World diploid cottons (Gossypium, subgenus Houzingenia) based on genome sequencing.</title>
        <authorList>
            <person name="Grover C.E."/>
            <person name="Arick M.A. 2nd"/>
            <person name="Thrash A."/>
            <person name="Conover J.L."/>
            <person name="Sanders W.S."/>
            <person name="Peterson D.G."/>
            <person name="Frelichowski J.E."/>
            <person name="Scheffler J.A."/>
            <person name="Scheffler B.E."/>
            <person name="Wendel J.F."/>
        </authorList>
    </citation>
    <scope>NUCLEOTIDE SEQUENCE [LARGE SCALE GENOMIC DNA]</scope>
    <source>
        <strain evidence="1">27</strain>
        <tissue evidence="1">Leaf</tissue>
    </source>
</reference>
<comment type="caution">
    <text evidence="1">The sequence shown here is derived from an EMBL/GenBank/DDBJ whole genome shotgun (WGS) entry which is preliminary data.</text>
</comment>
<organism evidence="1 2">
    <name type="scientific">Gossypium davidsonii</name>
    <name type="common">Davidson's cotton</name>
    <name type="synonym">Gossypium klotzschianum subsp. davidsonii</name>
    <dbReference type="NCBI Taxonomy" id="34287"/>
    <lineage>
        <taxon>Eukaryota</taxon>
        <taxon>Viridiplantae</taxon>
        <taxon>Streptophyta</taxon>
        <taxon>Embryophyta</taxon>
        <taxon>Tracheophyta</taxon>
        <taxon>Spermatophyta</taxon>
        <taxon>Magnoliopsida</taxon>
        <taxon>eudicotyledons</taxon>
        <taxon>Gunneridae</taxon>
        <taxon>Pentapetalae</taxon>
        <taxon>rosids</taxon>
        <taxon>malvids</taxon>
        <taxon>Malvales</taxon>
        <taxon>Malvaceae</taxon>
        <taxon>Malvoideae</taxon>
        <taxon>Gossypium</taxon>
    </lineage>
</organism>
<name>A0A7J8RHI0_GOSDV</name>
<dbReference type="InterPro" id="IPR038801">
    <property type="entry name" value="TAF1C"/>
</dbReference>
<accession>A0A7J8RHI0</accession>
<sequence length="126" mass="14373">MLSSYVVVDEDQFLVFSKAEADGFQCVLASKGLLLLCDVHTPMVPLLCWAHDLDNPCFIDVIRLLKLRLFCYGLSSSNEGYVATEISKFCKPFLSRDLSKLVCELDEFGGLLYFLSDDEYEIHKRF</sequence>
<dbReference type="Proteomes" id="UP000593561">
    <property type="component" value="Unassembled WGS sequence"/>
</dbReference>
<gene>
    <name evidence="1" type="ORF">Godav_013673</name>
</gene>
<dbReference type="AlphaFoldDB" id="A0A7J8RHI0"/>
<evidence type="ECO:0000313" key="2">
    <source>
        <dbReference type="Proteomes" id="UP000593561"/>
    </source>
</evidence>
<evidence type="ECO:0000313" key="1">
    <source>
        <dbReference type="EMBL" id="MBA0613185.1"/>
    </source>
</evidence>
<dbReference type="GO" id="GO:0001164">
    <property type="term" value="F:RNA polymerase I core promoter sequence-specific DNA binding"/>
    <property type="evidence" value="ECO:0007669"/>
    <property type="project" value="TreeGrafter"/>
</dbReference>
<dbReference type="GO" id="GO:0001650">
    <property type="term" value="C:fibrillar center"/>
    <property type="evidence" value="ECO:0007669"/>
    <property type="project" value="TreeGrafter"/>
</dbReference>
<proteinExistence type="predicted"/>
<keyword evidence="2" id="KW-1185">Reference proteome</keyword>
<dbReference type="PANTHER" id="PTHR15319:SF1">
    <property type="entry name" value="TATA BOX-BINDING PROTEIN-ASSOCIATED FACTOR RNA POLYMERASE I SUBUNIT C"/>
    <property type="match status" value="1"/>
</dbReference>